<accession>A0A8S3Z2X4</accession>
<dbReference type="InterPro" id="IPR008166">
    <property type="entry name" value="Glyco_transf_92"/>
</dbReference>
<keyword evidence="5 8" id="KW-0812">Transmembrane</keyword>
<dbReference type="AlphaFoldDB" id="A0A8S3Z2X4"/>
<evidence type="ECO:0000256" key="2">
    <source>
        <dbReference type="ARBA" id="ARBA00007647"/>
    </source>
</evidence>
<sequence>MNLFRCKCYKGLLHRKIVSLVLFSYFVMIFLFLLNLDIIQSNSQSVDSTKGVASDSIPVRGNSLKKETSLLALLKQLALSHKTVLQRPKNNTKNFESDQKFIKPTTGNVTHVDPVPLRNPILDLKHEKAGDFIVIGEEAFVYSAFIDDRKIPSFVRIMTLLSQTASNQPMYCLFSETAAVQPLQMVRYELCENHNRKFGGYIYSCRVPDFVDSRTLEFVTIFFTKSGSNVSLPLLPVRPPGHKAAQLDLFPNRTHANDSIQIEKNYRTSMELASNVSSKNLDEQTKTFTFAICISPLFGNISVHRLVEFIELSRLLGTQHFIFYNHSLTLEISDVLEYYISKNLASVLPWTLPPEMHTDTSSMFVWYFGQLLAHNDCLYRAMPRFDLVAFNDIDEFIVPHSNAKYWRDVFPSMLTDDRCGFSLQSAYYDPGSRDTFTRDLLTPILVEKTKVYSTVRRKVMLCPWRVFEVGIHHISKQNREEWLPLQVDPEVAYLHHYRSCLGDYGMSCSHKVNDTIISDRYLKDLTINFNRVLADIGSSQNVLGLASKNIT</sequence>
<keyword evidence="10" id="KW-1185">Reference proteome</keyword>
<protein>
    <recommendedName>
        <fullName evidence="8">Glycosyltransferase family 92 protein</fullName>
        <ecNumber evidence="8">2.4.1.-</ecNumber>
    </recommendedName>
</protein>
<dbReference type="PANTHER" id="PTHR21461:SF69">
    <property type="entry name" value="GLYCOSYLTRANSFERASE FAMILY 92 PROTEIN"/>
    <property type="match status" value="1"/>
</dbReference>
<evidence type="ECO:0000313" key="10">
    <source>
        <dbReference type="Proteomes" id="UP000678393"/>
    </source>
</evidence>
<dbReference type="GO" id="GO:0005737">
    <property type="term" value="C:cytoplasm"/>
    <property type="evidence" value="ECO:0007669"/>
    <property type="project" value="TreeGrafter"/>
</dbReference>
<proteinExistence type="inferred from homology"/>
<evidence type="ECO:0000256" key="4">
    <source>
        <dbReference type="ARBA" id="ARBA00022679"/>
    </source>
</evidence>
<gene>
    <name evidence="9" type="ORF">CUNI_LOCUS9411</name>
</gene>
<evidence type="ECO:0000256" key="5">
    <source>
        <dbReference type="ARBA" id="ARBA00022692"/>
    </source>
</evidence>
<keyword evidence="3 8" id="KW-0328">Glycosyltransferase</keyword>
<dbReference type="PANTHER" id="PTHR21461">
    <property type="entry name" value="GLYCOSYLTRANSFERASE FAMILY 92 PROTEIN"/>
    <property type="match status" value="1"/>
</dbReference>
<dbReference type="Pfam" id="PF01697">
    <property type="entry name" value="Glyco_transf_92"/>
    <property type="match status" value="1"/>
</dbReference>
<dbReference type="EMBL" id="CAJHNH020001635">
    <property type="protein sequence ID" value="CAG5123853.1"/>
    <property type="molecule type" value="Genomic_DNA"/>
</dbReference>
<reference evidence="9" key="1">
    <citation type="submission" date="2021-04" db="EMBL/GenBank/DDBJ databases">
        <authorList>
            <consortium name="Molecular Ecology Group"/>
        </authorList>
    </citation>
    <scope>NUCLEOTIDE SEQUENCE</scope>
</reference>
<keyword evidence="4 8" id="KW-0808">Transferase</keyword>
<dbReference type="GO" id="GO:0016020">
    <property type="term" value="C:membrane"/>
    <property type="evidence" value="ECO:0007669"/>
    <property type="project" value="UniProtKB-SubCell"/>
</dbReference>
<evidence type="ECO:0000256" key="1">
    <source>
        <dbReference type="ARBA" id="ARBA00004167"/>
    </source>
</evidence>
<comment type="caution">
    <text evidence="9">The sequence shown here is derived from an EMBL/GenBank/DDBJ whole genome shotgun (WGS) entry which is preliminary data.</text>
</comment>
<evidence type="ECO:0000256" key="3">
    <source>
        <dbReference type="ARBA" id="ARBA00022676"/>
    </source>
</evidence>
<dbReference type="Proteomes" id="UP000678393">
    <property type="component" value="Unassembled WGS sequence"/>
</dbReference>
<keyword evidence="7 8" id="KW-0472">Membrane</keyword>
<comment type="similarity">
    <text evidence="2 8">Belongs to the glycosyltransferase 92 family.</text>
</comment>
<evidence type="ECO:0000256" key="7">
    <source>
        <dbReference type="ARBA" id="ARBA00023136"/>
    </source>
</evidence>
<name>A0A8S3Z2X4_9EUPU</name>
<dbReference type="OrthoDB" id="2526284at2759"/>
<dbReference type="GO" id="GO:0016757">
    <property type="term" value="F:glycosyltransferase activity"/>
    <property type="evidence" value="ECO:0007669"/>
    <property type="project" value="UniProtKB-UniRule"/>
</dbReference>
<feature type="transmembrane region" description="Helical" evidence="8">
    <location>
        <begin position="12"/>
        <end position="34"/>
    </location>
</feature>
<evidence type="ECO:0000313" key="9">
    <source>
        <dbReference type="EMBL" id="CAG5123853.1"/>
    </source>
</evidence>
<comment type="subcellular location">
    <subcellularLocation>
        <location evidence="1">Membrane</location>
        <topology evidence="1">Single-pass membrane protein</topology>
    </subcellularLocation>
</comment>
<dbReference type="EC" id="2.4.1.-" evidence="8"/>
<evidence type="ECO:0000256" key="6">
    <source>
        <dbReference type="ARBA" id="ARBA00022989"/>
    </source>
</evidence>
<organism evidence="9 10">
    <name type="scientific">Candidula unifasciata</name>
    <dbReference type="NCBI Taxonomy" id="100452"/>
    <lineage>
        <taxon>Eukaryota</taxon>
        <taxon>Metazoa</taxon>
        <taxon>Spiralia</taxon>
        <taxon>Lophotrochozoa</taxon>
        <taxon>Mollusca</taxon>
        <taxon>Gastropoda</taxon>
        <taxon>Heterobranchia</taxon>
        <taxon>Euthyneura</taxon>
        <taxon>Panpulmonata</taxon>
        <taxon>Eupulmonata</taxon>
        <taxon>Stylommatophora</taxon>
        <taxon>Helicina</taxon>
        <taxon>Helicoidea</taxon>
        <taxon>Geomitridae</taxon>
        <taxon>Candidula</taxon>
    </lineage>
</organism>
<keyword evidence="6 8" id="KW-1133">Transmembrane helix</keyword>
<evidence type="ECO:0000256" key="8">
    <source>
        <dbReference type="RuleBase" id="RU366017"/>
    </source>
</evidence>